<sequence>MDLAALSAAANFVQIVSGAIEADGHFGGSDSYIKGLVPASNDNLAAVIFNTLGETASNLDVLIENVKESDKMHHKLQCHELEQIYQDHRQTFQRLETRLKERSKSKKWFKIFRFDSDGLRVDLISLYEDAVENKDTVIRTSQKVRDEVRYIRIMAMIPGGESSAAASNISKPSAEPPAPIQSNLLAEVPQLLKVITENRRSDNNNATRSSILSTPIRRVASTESWHIVEMTGAIPLKKWTKQISDVLATKSPSPSGPSYATG</sequence>
<organism evidence="1 2">
    <name type="scientific">Collybiopsis confluens</name>
    <dbReference type="NCBI Taxonomy" id="2823264"/>
    <lineage>
        <taxon>Eukaryota</taxon>
        <taxon>Fungi</taxon>
        <taxon>Dikarya</taxon>
        <taxon>Basidiomycota</taxon>
        <taxon>Agaricomycotina</taxon>
        <taxon>Agaricomycetes</taxon>
        <taxon>Agaricomycetidae</taxon>
        <taxon>Agaricales</taxon>
        <taxon>Marasmiineae</taxon>
        <taxon>Omphalotaceae</taxon>
        <taxon>Collybiopsis</taxon>
    </lineage>
</organism>
<reference evidence="1 2" key="1">
    <citation type="journal article" date="2020" name="ISME J.">
        <title>Uncovering the hidden diversity of litter-decomposition mechanisms in mushroom-forming fungi.</title>
        <authorList>
            <person name="Floudas D."/>
            <person name="Bentzer J."/>
            <person name="Ahren D."/>
            <person name="Johansson T."/>
            <person name="Persson P."/>
            <person name="Tunlid A."/>
        </authorList>
    </citation>
    <scope>NUCLEOTIDE SEQUENCE [LARGE SCALE GENOMIC DNA]</scope>
    <source>
        <strain evidence="1 2">CBS 406.79</strain>
    </source>
</reference>
<name>A0A8H5H4E5_9AGAR</name>
<keyword evidence="2" id="KW-1185">Reference proteome</keyword>
<dbReference type="AlphaFoldDB" id="A0A8H5H4E5"/>
<dbReference type="Proteomes" id="UP000518752">
    <property type="component" value="Unassembled WGS sequence"/>
</dbReference>
<gene>
    <name evidence="1" type="ORF">D9757_008681</name>
</gene>
<accession>A0A8H5H4E5</accession>
<comment type="caution">
    <text evidence="1">The sequence shown here is derived from an EMBL/GenBank/DDBJ whole genome shotgun (WGS) entry which is preliminary data.</text>
</comment>
<proteinExistence type="predicted"/>
<evidence type="ECO:0000313" key="1">
    <source>
        <dbReference type="EMBL" id="KAF5376360.1"/>
    </source>
</evidence>
<evidence type="ECO:0000313" key="2">
    <source>
        <dbReference type="Proteomes" id="UP000518752"/>
    </source>
</evidence>
<dbReference type="OrthoDB" id="3066896at2759"/>
<dbReference type="EMBL" id="JAACJN010000091">
    <property type="protein sequence ID" value="KAF5376360.1"/>
    <property type="molecule type" value="Genomic_DNA"/>
</dbReference>
<protein>
    <submittedName>
        <fullName evidence="1">Uncharacterized protein</fullName>
    </submittedName>
</protein>